<proteinExistence type="predicted"/>
<gene>
    <name evidence="5" type="ORF">CRM94_00345</name>
</gene>
<dbReference type="PANTHER" id="PTHR45138:SF9">
    <property type="entry name" value="DIGUANYLATE CYCLASE DGCM-RELATED"/>
    <property type="match status" value="1"/>
</dbReference>
<keyword evidence="3" id="KW-1133">Transmembrane helix</keyword>
<dbReference type="SMART" id="SM00267">
    <property type="entry name" value="GGDEF"/>
    <property type="match status" value="1"/>
</dbReference>
<name>A0A2A7SB13_BURGA</name>
<dbReference type="SUPFAM" id="SSF55073">
    <property type="entry name" value="Nucleotide cyclase"/>
    <property type="match status" value="1"/>
</dbReference>
<dbReference type="Proteomes" id="UP000220629">
    <property type="component" value="Unassembled WGS sequence"/>
</dbReference>
<keyword evidence="3" id="KW-0812">Transmembrane</keyword>
<dbReference type="RefSeq" id="WP_098151260.1">
    <property type="nucleotide sequence ID" value="NZ_CADEQB010000001.1"/>
</dbReference>
<accession>A0A2A7SB13</accession>
<feature type="transmembrane region" description="Helical" evidence="3">
    <location>
        <begin position="145"/>
        <end position="165"/>
    </location>
</feature>
<evidence type="ECO:0000256" key="1">
    <source>
        <dbReference type="ARBA" id="ARBA00012528"/>
    </source>
</evidence>
<dbReference type="Gene3D" id="3.30.70.270">
    <property type="match status" value="1"/>
</dbReference>
<evidence type="ECO:0000256" key="2">
    <source>
        <dbReference type="ARBA" id="ARBA00034247"/>
    </source>
</evidence>
<evidence type="ECO:0000313" key="5">
    <source>
        <dbReference type="EMBL" id="PEH40746.1"/>
    </source>
</evidence>
<dbReference type="InterPro" id="IPR043128">
    <property type="entry name" value="Rev_trsase/Diguanyl_cyclase"/>
</dbReference>
<dbReference type="InterPro" id="IPR029787">
    <property type="entry name" value="Nucleotide_cyclase"/>
</dbReference>
<feature type="transmembrane region" description="Helical" evidence="3">
    <location>
        <begin position="54"/>
        <end position="74"/>
    </location>
</feature>
<dbReference type="GO" id="GO:0043709">
    <property type="term" value="P:cell adhesion involved in single-species biofilm formation"/>
    <property type="evidence" value="ECO:0007669"/>
    <property type="project" value="TreeGrafter"/>
</dbReference>
<dbReference type="PROSITE" id="PS50887">
    <property type="entry name" value="GGDEF"/>
    <property type="match status" value="1"/>
</dbReference>
<dbReference type="GO" id="GO:0005886">
    <property type="term" value="C:plasma membrane"/>
    <property type="evidence" value="ECO:0007669"/>
    <property type="project" value="TreeGrafter"/>
</dbReference>
<organism evidence="5 6">
    <name type="scientific">Burkholderia gladioli</name>
    <name type="common">Pseudomonas marginata</name>
    <name type="synonym">Phytomonas marginata</name>
    <dbReference type="NCBI Taxonomy" id="28095"/>
    <lineage>
        <taxon>Bacteria</taxon>
        <taxon>Pseudomonadati</taxon>
        <taxon>Pseudomonadota</taxon>
        <taxon>Betaproteobacteria</taxon>
        <taxon>Burkholderiales</taxon>
        <taxon>Burkholderiaceae</taxon>
        <taxon>Burkholderia</taxon>
    </lineage>
</organism>
<feature type="domain" description="GGDEF" evidence="4">
    <location>
        <begin position="234"/>
        <end position="366"/>
    </location>
</feature>
<dbReference type="Pfam" id="PF00990">
    <property type="entry name" value="GGDEF"/>
    <property type="match status" value="1"/>
</dbReference>
<dbReference type="EMBL" id="PDDY01000001">
    <property type="protein sequence ID" value="PEH40746.1"/>
    <property type="molecule type" value="Genomic_DNA"/>
</dbReference>
<dbReference type="GO" id="GO:1902201">
    <property type="term" value="P:negative regulation of bacterial-type flagellum-dependent cell motility"/>
    <property type="evidence" value="ECO:0007669"/>
    <property type="project" value="TreeGrafter"/>
</dbReference>
<comment type="catalytic activity">
    <reaction evidence="2">
        <text>2 GTP = 3',3'-c-di-GMP + 2 diphosphate</text>
        <dbReference type="Rhea" id="RHEA:24898"/>
        <dbReference type="ChEBI" id="CHEBI:33019"/>
        <dbReference type="ChEBI" id="CHEBI:37565"/>
        <dbReference type="ChEBI" id="CHEBI:58805"/>
        <dbReference type="EC" id="2.7.7.65"/>
    </reaction>
</comment>
<comment type="caution">
    <text evidence="5">The sequence shown here is derived from an EMBL/GenBank/DDBJ whole genome shotgun (WGS) entry which is preliminary data.</text>
</comment>
<dbReference type="NCBIfam" id="TIGR00254">
    <property type="entry name" value="GGDEF"/>
    <property type="match status" value="1"/>
</dbReference>
<evidence type="ECO:0000256" key="3">
    <source>
        <dbReference type="SAM" id="Phobius"/>
    </source>
</evidence>
<feature type="transmembrane region" description="Helical" evidence="3">
    <location>
        <begin position="171"/>
        <end position="193"/>
    </location>
</feature>
<feature type="transmembrane region" description="Helical" evidence="3">
    <location>
        <begin position="86"/>
        <end position="106"/>
    </location>
</feature>
<dbReference type="EC" id="2.7.7.65" evidence="1"/>
<evidence type="ECO:0000313" key="6">
    <source>
        <dbReference type="Proteomes" id="UP000220629"/>
    </source>
</evidence>
<dbReference type="AlphaFoldDB" id="A0A2A7SB13"/>
<evidence type="ECO:0000259" key="4">
    <source>
        <dbReference type="PROSITE" id="PS50887"/>
    </source>
</evidence>
<reference evidence="6" key="1">
    <citation type="submission" date="2017-09" db="EMBL/GenBank/DDBJ databases">
        <title>FDA dAtabase for Regulatory Grade micrObial Sequences (FDA-ARGOS): Supporting development and validation of Infectious Disease Dx tests.</title>
        <authorList>
            <person name="Minogue T."/>
            <person name="Wolcott M."/>
            <person name="Wasieloski L."/>
            <person name="Aguilar W."/>
            <person name="Moore D."/>
            <person name="Tallon L."/>
            <person name="Sadzewicz L."/>
            <person name="Ott S."/>
            <person name="Zhao X."/>
            <person name="Nagaraj S."/>
            <person name="Vavikolanu K."/>
            <person name="Aluvathingal J."/>
            <person name="Nadendla S."/>
            <person name="Sichtig H."/>
        </authorList>
    </citation>
    <scope>NUCLEOTIDE SEQUENCE [LARGE SCALE GENOMIC DNA]</scope>
    <source>
        <strain evidence="6">FDAARGOS_390</strain>
    </source>
</reference>
<dbReference type="InterPro" id="IPR050469">
    <property type="entry name" value="Diguanylate_Cyclase"/>
</dbReference>
<feature type="transmembrane region" description="Helical" evidence="3">
    <location>
        <begin position="112"/>
        <end position="133"/>
    </location>
</feature>
<sequence>MTESSPCLIMLGASIALAALVLLVSLLRAALPGLREWSAAAALAAIASWLSWPGALAGAPASFVAAASLACFLAGCLRFGGRRPSWALLGGALAVLGLVLAASQLMRHGGMLGTLAAGIYALAFGVLIALGMVRRPASRTAAWPSRGVAALALLVGFGSCAQAAVPVFPLLAAASPLGGIALALLPLAAVLLAQDALLARPASPAHGDPLTGLPERDRFETLVRERLARQRGGRPIALLLIELDHLERANQVAGRDGGDALLRDFAQLVSAQLRAETVLGRLGGETFGVLLPGTSARDAWQAGERLRVAAAARVVMTPGGEYRYTISGGIASAEGGDTFERLYVRADLALYEAKQAGRDAIRVAHSALAGLGASAAPGEGGRR</sequence>
<dbReference type="InterPro" id="IPR000160">
    <property type="entry name" value="GGDEF_dom"/>
</dbReference>
<dbReference type="CDD" id="cd01949">
    <property type="entry name" value="GGDEF"/>
    <property type="match status" value="1"/>
</dbReference>
<keyword evidence="3" id="KW-0472">Membrane</keyword>
<protein>
    <recommendedName>
        <fullName evidence="1">diguanylate cyclase</fullName>
        <ecNumber evidence="1">2.7.7.65</ecNumber>
    </recommendedName>
</protein>
<dbReference type="GO" id="GO:0052621">
    <property type="term" value="F:diguanylate cyclase activity"/>
    <property type="evidence" value="ECO:0007669"/>
    <property type="project" value="UniProtKB-EC"/>
</dbReference>
<dbReference type="PANTHER" id="PTHR45138">
    <property type="entry name" value="REGULATORY COMPONENTS OF SENSORY TRANSDUCTION SYSTEM"/>
    <property type="match status" value="1"/>
</dbReference>